<reference evidence="1" key="2">
    <citation type="submission" date="2020-09" db="EMBL/GenBank/DDBJ databases">
        <authorList>
            <person name="Sun Q."/>
            <person name="Zhou Y."/>
        </authorList>
    </citation>
    <scope>NUCLEOTIDE SEQUENCE</scope>
    <source>
        <strain evidence="1">CGMCC 1.14988</strain>
    </source>
</reference>
<comment type="caution">
    <text evidence="1">The sequence shown here is derived from an EMBL/GenBank/DDBJ whole genome shotgun (WGS) entry which is preliminary data.</text>
</comment>
<sequence length="76" mass="8704">MAEKRTVHLGQFTDEHAERIAEVLERAGIVWWHKSSGRYTRILSAGDWGTRLYVEAGRLEEAQRLARDVLDATPEP</sequence>
<name>A0A8J3EQZ8_9ACTN</name>
<dbReference type="RefSeq" id="WP_130650916.1">
    <property type="nucleotide sequence ID" value="NZ_BMHA01000002.1"/>
</dbReference>
<dbReference type="EMBL" id="BMHA01000002">
    <property type="protein sequence ID" value="GGI03801.1"/>
    <property type="molecule type" value="Genomic_DNA"/>
</dbReference>
<organism evidence="1 2">
    <name type="scientific">Egicoccus halophilus</name>
    <dbReference type="NCBI Taxonomy" id="1670830"/>
    <lineage>
        <taxon>Bacteria</taxon>
        <taxon>Bacillati</taxon>
        <taxon>Actinomycetota</taxon>
        <taxon>Nitriliruptoria</taxon>
        <taxon>Egicoccales</taxon>
        <taxon>Egicoccaceae</taxon>
        <taxon>Egicoccus</taxon>
    </lineage>
</organism>
<keyword evidence="2" id="KW-1185">Reference proteome</keyword>
<gene>
    <name evidence="1" type="ORF">GCM10011354_05860</name>
</gene>
<proteinExistence type="predicted"/>
<evidence type="ECO:0000313" key="1">
    <source>
        <dbReference type="EMBL" id="GGI03801.1"/>
    </source>
</evidence>
<evidence type="ECO:0000313" key="2">
    <source>
        <dbReference type="Proteomes" id="UP000650511"/>
    </source>
</evidence>
<protein>
    <submittedName>
        <fullName evidence="1">Uncharacterized protein</fullName>
    </submittedName>
</protein>
<dbReference type="AlphaFoldDB" id="A0A8J3EQZ8"/>
<dbReference type="Proteomes" id="UP000650511">
    <property type="component" value="Unassembled WGS sequence"/>
</dbReference>
<dbReference type="OrthoDB" id="1883113at2"/>
<accession>A0A8J3EQZ8</accession>
<reference evidence="1" key="1">
    <citation type="journal article" date="2014" name="Int. J. Syst. Evol. Microbiol.">
        <title>Complete genome sequence of Corynebacterium casei LMG S-19264T (=DSM 44701T), isolated from a smear-ripened cheese.</title>
        <authorList>
            <consortium name="US DOE Joint Genome Institute (JGI-PGF)"/>
            <person name="Walter F."/>
            <person name="Albersmeier A."/>
            <person name="Kalinowski J."/>
            <person name="Ruckert C."/>
        </authorList>
    </citation>
    <scope>NUCLEOTIDE SEQUENCE</scope>
    <source>
        <strain evidence="1">CGMCC 1.14988</strain>
    </source>
</reference>